<dbReference type="Proteomes" id="UP000463883">
    <property type="component" value="Chromosome"/>
</dbReference>
<dbReference type="EMBL" id="CP047591">
    <property type="protein sequence ID" value="QHI74025.1"/>
    <property type="molecule type" value="Genomic_DNA"/>
</dbReference>
<organism evidence="1 2">
    <name type="scientific">Aminipila terrae</name>
    <dbReference type="NCBI Taxonomy" id="2697030"/>
    <lineage>
        <taxon>Bacteria</taxon>
        <taxon>Bacillati</taxon>
        <taxon>Bacillota</taxon>
        <taxon>Clostridia</taxon>
        <taxon>Peptostreptococcales</taxon>
        <taxon>Anaerovoracaceae</taxon>
        <taxon>Aminipila</taxon>
    </lineage>
</organism>
<evidence type="ECO:0000313" key="1">
    <source>
        <dbReference type="EMBL" id="QHI74025.1"/>
    </source>
</evidence>
<evidence type="ECO:0000313" key="2">
    <source>
        <dbReference type="Proteomes" id="UP000463883"/>
    </source>
</evidence>
<sequence>MKKNIKNLDKINPEIPKPSFKEVDYYLDKWNTFETYKMRESALDNLFLKTYPVNTSIDDVLIKVSVLNDFYNTNIFNPYKVATHIVNLNIDKRLYAGDASLVGDIARVDIDNQGINPFYSFASKYCNHHVPHEFPIYDITIARMLRHFKKTDKFSVFNKNDLKSFAVFKKILKEFQMHYDLTQYSLKEIEKYLWQLGKEHFSHKNY</sequence>
<dbReference type="KEGG" id="amic:Ami3637_15080"/>
<proteinExistence type="predicted"/>
<reference evidence="1 2" key="1">
    <citation type="submission" date="2020-01" db="EMBL/GenBank/DDBJ databases">
        <title>Genomic analysis of Aminipila sp. CBA3637.</title>
        <authorList>
            <person name="Kim Y.B."/>
            <person name="Roh S.W."/>
        </authorList>
    </citation>
    <scope>NUCLEOTIDE SEQUENCE [LARGE SCALE GENOMIC DNA]</scope>
    <source>
        <strain evidence="1 2">CBA3637</strain>
    </source>
</reference>
<keyword evidence="2" id="KW-1185">Reference proteome</keyword>
<dbReference type="AlphaFoldDB" id="A0A6P1MSP1"/>
<name>A0A6P1MSP1_9FIRM</name>
<gene>
    <name evidence="1" type="ORF">Ami3637_15080</name>
</gene>
<protein>
    <submittedName>
        <fullName evidence="1">Uncharacterized protein</fullName>
    </submittedName>
</protein>
<accession>A0A6P1MSP1</accession>